<organism evidence="2 3">
    <name type="scientific">Salix udensis</name>
    <dbReference type="NCBI Taxonomy" id="889485"/>
    <lineage>
        <taxon>Eukaryota</taxon>
        <taxon>Viridiplantae</taxon>
        <taxon>Streptophyta</taxon>
        <taxon>Embryophyta</taxon>
        <taxon>Tracheophyta</taxon>
        <taxon>Spermatophyta</taxon>
        <taxon>Magnoliopsida</taxon>
        <taxon>eudicotyledons</taxon>
        <taxon>Gunneridae</taxon>
        <taxon>Pentapetalae</taxon>
        <taxon>rosids</taxon>
        <taxon>fabids</taxon>
        <taxon>Malpighiales</taxon>
        <taxon>Salicaceae</taxon>
        <taxon>Saliceae</taxon>
        <taxon>Salix</taxon>
    </lineage>
</organism>
<evidence type="ECO:0000313" key="3">
    <source>
        <dbReference type="Proteomes" id="UP001162972"/>
    </source>
</evidence>
<keyword evidence="1" id="KW-0472">Membrane</keyword>
<name>A0AAD6KYQ1_9ROSI</name>
<dbReference type="EMBL" id="JAPFFJ010000003">
    <property type="protein sequence ID" value="KAJ6432090.1"/>
    <property type="molecule type" value="Genomic_DNA"/>
</dbReference>
<keyword evidence="1" id="KW-0812">Transmembrane</keyword>
<feature type="transmembrane region" description="Helical" evidence="1">
    <location>
        <begin position="28"/>
        <end position="47"/>
    </location>
</feature>
<reference evidence="2 3" key="2">
    <citation type="journal article" date="2023" name="Int. J. Mol. Sci.">
        <title>De Novo Assembly and Annotation of 11 Diverse Shrub Willow (Salix) Genomes Reveals Novel Gene Organization in Sex-Linked Regions.</title>
        <authorList>
            <person name="Hyden B."/>
            <person name="Feng K."/>
            <person name="Yates T.B."/>
            <person name="Jawdy S."/>
            <person name="Cereghino C."/>
            <person name="Smart L.B."/>
            <person name="Muchero W."/>
        </authorList>
    </citation>
    <scope>NUCLEOTIDE SEQUENCE [LARGE SCALE GENOMIC DNA]</scope>
    <source>
        <tissue evidence="2">Shoot tip</tissue>
    </source>
</reference>
<gene>
    <name evidence="2" type="ORF">OIU84_019363</name>
</gene>
<evidence type="ECO:0000256" key="1">
    <source>
        <dbReference type="SAM" id="Phobius"/>
    </source>
</evidence>
<evidence type="ECO:0000313" key="2">
    <source>
        <dbReference type="EMBL" id="KAJ6432092.1"/>
    </source>
</evidence>
<protein>
    <submittedName>
        <fullName evidence="2">Uncharacterized protein</fullName>
    </submittedName>
</protein>
<keyword evidence="3" id="KW-1185">Reference proteome</keyword>
<dbReference type="AlphaFoldDB" id="A0AAD6KYQ1"/>
<proteinExistence type="predicted"/>
<dbReference type="EMBL" id="JAPFFJ010000003">
    <property type="protein sequence ID" value="KAJ6432089.1"/>
    <property type="molecule type" value="Genomic_DNA"/>
</dbReference>
<comment type="caution">
    <text evidence="2">The sequence shown here is derived from an EMBL/GenBank/DDBJ whole genome shotgun (WGS) entry which is preliminary data.</text>
</comment>
<sequence length="60" mass="7249">MALDSRTNSRSVSSQHQNAPFWRRLFPFYFYIFPPKLVSTFPINLFIADFESQREKSERF</sequence>
<accession>A0AAD6KYQ1</accession>
<dbReference type="EMBL" id="JAPFFJ010000003">
    <property type="protein sequence ID" value="KAJ6432092.1"/>
    <property type="molecule type" value="Genomic_DNA"/>
</dbReference>
<keyword evidence="1" id="KW-1133">Transmembrane helix</keyword>
<dbReference type="EMBL" id="JAPFFJ010000003">
    <property type="protein sequence ID" value="KAJ6432088.1"/>
    <property type="molecule type" value="Genomic_DNA"/>
</dbReference>
<reference evidence="2" key="1">
    <citation type="submission" date="2022-10" db="EMBL/GenBank/DDBJ databases">
        <authorList>
            <person name="Hyden B.L."/>
            <person name="Feng K."/>
            <person name="Yates T."/>
            <person name="Jawdy S."/>
            <person name="Smart L.B."/>
            <person name="Muchero W."/>
        </authorList>
    </citation>
    <scope>NUCLEOTIDE SEQUENCE</scope>
    <source>
        <tissue evidence="2">Shoot tip</tissue>
    </source>
</reference>
<dbReference type="Proteomes" id="UP001162972">
    <property type="component" value="Chromosome 10"/>
</dbReference>
<dbReference type="EMBL" id="JAPFFJ010000003">
    <property type="protein sequence ID" value="KAJ6432091.1"/>
    <property type="molecule type" value="Genomic_DNA"/>
</dbReference>